<evidence type="ECO:0000313" key="2">
    <source>
        <dbReference type="EMBL" id="KAF8470997.1"/>
    </source>
</evidence>
<dbReference type="Proteomes" id="UP000759537">
    <property type="component" value="Unassembled WGS sequence"/>
</dbReference>
<evidence type="ECO:0000313" key="3">
    <source>
        <dbReference type="Proteomes" id="UP000759537"/>
    </source>
</evidence>
<sequence length="219" mass="25054">MAMITRKRGEDEGEEDEEDQQNNENAGGMGHDAHNVDNNMEWIDAFILETRRKGGRQTETPVLKTYKAWLPGALHKGTVPDAIIDADHTIHYLKYAATRCLFTKRGKEKETDERLSAQSLKKIVTILGRIRRRQQNSDPSLVQSRPATNSRFQDYVKSIMVEARCLRVNFDVTKGTLLEYGLRPEQFKEVTAAIFNMDQVPSIVKSLFLWNSQSATQPW</sequence>
<reference evidence="2" key="2">
    <citation type="journal article" date="2020" name="Nat. Commun.">
        <title>Large-scale genome sequencing of mycorrhizal fungi provides insights into the early evolution of symbiotic traits.</title>
        <authorList>
            <person name="Miyauchi S."/>
            <person name="Kiss E."/>
            <person name="Kuo A."/>
            <person name="Drula E."/>
            <person name="Kohler A."/>
            <person name="Sanchez-Garcia M."/>
            <person name="Morin E."/>
            <person name="Andreopoulos B."/>
            <person name="Barry K.W."/>
            <person name="Bonito G."/>
            <person name="Buee M."/>
            <person name="Carver A."/>
            <person name="Chen C."/>
            <person name="Cichocki N."/>
            <person name="Clum A."/>
            <person name="Culley D."/>
            <person name="Crous P.W."/>
            <person name="Fauchery L."/>
            <person name="Girlanda M."/>
            <person name="Hayes R.D."/>
            <person name="Keri Z."/>
            <person name="LaButti K."/>
            <person name="Lipzen A."/>
            <person name="Lombard V."/>
            <person name="Magnuson J."/>
            <person name="Maillard F."/>
            <person name="Murat C."/>
            <person name="Nolan M."/>
            <person name="Ohm R.A."/>
            <person name="Pangilinan J."/>
            <person name="Pereira M.F."/>
            <person name="Perotto S."/>
            <person name="Peter M."/>
            <person name="Pfister S."/>
            <person name="Riley R."/>
            <person name="Sitrit Y."/>
            <person name="Stielow J.B."/>
            <person name="Szollosi G."/>
            <person name="Zifcakova L."/>
            <person name="Stursova M."/>
            <person name="Spatafora J.W."/>
            <person name="Tedersoo L."/>
            <person name="Vaario L.M."/>
            <person name="Yamada A."/>
            <person name="Yan M."/>
            <person name="Wang P."/>
            <person name="Xu J."/>
            <person name="Bruns T."/>
            <person name="Baldrian P."/>
            <person name="Vilgalys R."/>
            <person name="Dunand C."/>
            <person name="Henrissat B."/>
            <person name="Grigoriev I.V."/>
            <person name="Hibbett D."/>
            <person name="Nagy L.G."/>
            <person name="Martin F.M."/>
        </authorList>
    </citation>
    <scope>NUCLEOTIDE SEQUENCE</scope>
    <source>
        <strain evidence="2">Prilba</strain>
    </source>
</reference>
<gene>
    <name evidence="2" type="ORF">DFH94DRAFT_696818</name>
</gene>
<evidence type="ECO:0000256" key="1">
    <source>
        <dbReference type="SAM" id="MobiDB-lite"/>
    </source>
</evidence>
<accession>A0A9P5JZC2</accession>
<protein>
    <submittedName>
        <fullName evidence="2">Uncharacterized protein</fullName>
    </submittedName>
</protein>
<name>A0A9P5JZC2_9AGAM</name>
<feature type="region of interest" description="Disordered" evidence="1">
    <location>
        <begin position="1"/>
        <end position="35"/>
    </location>
</feature>
<proteinExistence type="predicted"/>
<reference evidence="2" key="1">
    <citation type="submission" date="2019-10" db="EMBL/GenBank/DDBJ databases">
        <authorList>
            <consortium name="DOE Joint Genome Institute"/>
            <person name="Kuo A."/>
            <person name="Miyauchi S."/>
            <person name="Kiss E."/>
            <person name="Drula E."/>
            <person name="Kohler A."/>
            <person name="Sanchez-Garcia M."/>
            <person name="Andreopoulos B."/>
            <person name="Barry K.W."/>
            <person name="Bonito G."/>
            <person name="Buee M."/>
            <person name="Carver A."/>
            <person name="Chen C."/>
            <person name="Cichocki N."/>
            <person name="Clum A."/>
            <person name="Culley D."/>
            <person name="Crous P.W."/>
            <person name="Fauchery L."/>
            <person name="Girlanda M."/>
            <person name="Hayes R."/>
            <person name="Keri Z."/>
            <person name="LaButti K."/>
            <person name="Lipzen A."/>
            <person name="Lombard V."/>
            <person name="Magnuson J."/>
            <person name="Maillard F."/>
            <person name="Morin E."/>
            <person name="Murat C."/>
            <person name="Nolan M."/>
            <person name="Ohm R."/>
            <person name="Pangilinan J."/>
            <person name="Pereira M."/>
            <person name="Perotto S."/>
            <person name="Peter M."/>
            <person name="Riley R."/>
            <person name="Sitrit Y."/>
            <person name="Stielow B."/>
            <person name="Szollosi G."/>
            <person name="Zifcakova L."/>
            <person name="Stursova M."/>
            <person name="Spatafora J.W."/>
            <person name="Tedersoo L."/>
            <person name="Vaario L.-M."/>
            <person name="Yamada A."/>
            <person name="Yan M."/>
            <person name="Wang P."/>
            <person name="Xu J."/>
            <person name="Bruns T."/>
            <person name="Baldrian P."/>
            <person name="Vilgalys R."/>
            <person name="Henrissat B."/>
            <person name="Grigoriev I.V."/>
            <person name="Hibbett D."/>
            <person name="Nagy L.G."/>
            <person name="Martin F.M."/>
        </authorList>
    </citation>
    <scope>NUCLEOTIDE SEQUENCE</scope>
    <source>
        <strain evidence="2">Prilba</strain>
    </source>
</reference>
<comment type="caution">
    <text evidence="2">The sequence shown here is derived from an EMBL/GenBank/DDBJ whole genome shotgun (WGS) entry which is preliminary data.</text>
</comment>
<dbReference type="AlphaFoldDB" id="A0A9P5JZC2"/>
<feature type="compositionally biased region" description="Acidic residues" evidence="1">
    <location>
        <begin position="11"/>
        <end position="21"/>
    </location>
</feature>
<dbReference type="EMBL" id="WHVB01000024">
    <property type="protein sequence ID" value="KAF8470997.1"/>
    <property type="molecule type" value="Genomic_DNA"/>
</dbReference>
<keyword evidence="3" id="KW-1185">Reference proteome</keyword>
<organism evidence="2 3">
    <name type="scientific">Russula ochroleuca</name>
    <dbReference type="NCBI Taxonomy" id="152965"/>
    <lineage>
        <taxon>Eukaryota</taxon>
        <taxon>Fungi</taxon>
        <taxon>Dikarya</taxon>
        <taxon>Basidiomycota</taxon>
        <taxon>Agaricomycotina</taxon>
        <taxon>Agaricomycetes</taxon>
        <taxon>Russulales</taxon>
        <taxon>Russulaceae</taxon>
        <taxon>Russula</taxon>
    </lineage>
</organism>
<dbReference type="OrthoDB" id="3251511at2759"/>